<dbReference type="PANTHER" id="PTHR43737:SF1">
    <property type="entry name" value="DUF1501 DOMAIN-CONTAINING PROTEIN"/>
    <property type="match status" value="1"/>
</dbReference>
<sequence length="388" mass="43308">MNRRNFLALTGTFTGGSLLLPDFLHAFGTQNNLIIGDQCVVFVQLNGGNDGLNTYIPFEDPNYYFLRPKIALSKEEVIAGNNGMAFHPSLKGFAQIQQEGQLSVLQNVGYPDPNRSHFRSQEIWQTASASNQYLNEGWLGRYLDLQCKDHNPIAGINIDSTDTLSLKGKEPNSITVKDPNRFKIKKDKDDNVQLSKNPSLDFVRKIADSVVEGSDEIQKALAKSTTEITYPKTGLGKNLEWIARLVKGNLNSKVYYTSLNGFDTHDNQLPTQKNKLTELNDAVYSFYDDLKKANLMQNVTVVVFSEFGRRVKDNKNGTDHGKAAPMFIIGGNNKGKVLGNNPNLVDLDNGDLKYEIDFRSVYATLLEQKLQFDPAQIGITNKSLKGLF</sequence>
<dbReference type="RefSeq" id="WP_108740444.1">
    <property type="nucleotide sequence ID" value="NZ_CP020918.1"/>
</dbReference>
<reference evidence="1 2" key="1">
    <citation type="submission" date="2017-04" db="EMBL/GenBank/DDBJ databases">
        <title>Compelte genome sequence of WV33.</title>
        <authorList>
            <person name="Lee P.C."/>
        </authorList>
    </citation>
    <scope>NUCLEOTIDE SEQUENCE [LARGE SCALE GENOMIC DNA]</scope>
    <source>
        <strain evidence="1 2">WV33</strain>
    </source>
</reference>
<gene>
    <name evidence="1" type="ORF">FFWV33_08170</name>
</gene>
<keyword evidence="2" id="KW-1185">Reference proteome</keyword>
<dbReference type="KEGG" id="ffa:FFWV33_08170"/>
<dbReference type="OrthoDB" id="9779968at2"/>
<proteinExistence type="predicted"/>
<evidence type="ECO:0000313" key="1">
    <source>
        <dbReference type="EMBL" id="AWG21506.1"/>
    </source>
</evidence>
<dbReference type="InterPro" id="IPR017850">
    <property type="entry name" value="Alkaline_phosphatase_core_sf"/>
</dbReference>
<evidence type="ECO:0000313" key="2">
    <source>
        <dbReference type="Proteomes" id="UP000244527"/>
    </source>
</evidence>
<protein>
    <submittedName>
        <fullName evidence="1">Twin-arginine translocation pathway signal sequence domain protein</fullName>
    </submittedName>
</protein>
<dbReference type="EMBL" id="CP020918">
    <property type="protein sequence ID" value="AWG21506.1"/>
    <property type="molecule type" value="Genomic_DNA"/>
</dbReference>
<organism evidence="1 2">
    <name type="scientific">Flavobacterium faecale</name>
    <dbReference type="NCBI Taxonomy" id="1355330"/>
    <lineage>
        <taxon>Bacteria</taxon>
        <taxon>Pseudomonadati</taxon>
        <taxon>Bacteroidota</taxon>
        <taxon>Flavobacteriia</taxon>
        <taxon>Flavobacteriales</taxon>
        <taxon>Flavobacteriaceae</taxon>
        <taxon>Flavobacterium</taxon>
    </lineage>
</organism>
<dbReference type="Pfam" id="PF07394">
    <property type="entry name" value="DUF1501"/>
    <property type="match status" value="1"/>
</dbReference>
<dbReference type="PANTHER" id="PTHR43737">
    <property type="entry name" value="BLL7424 PROTEIN"/>
    <property type="match status" value="1"/>
</dbReference>
<dbReference type="InterPro" id="IPR010869">
    <property type="entry name" value="DUF1501"/>
</dbReference>
<dbReference type="SUPFAM" id="SSF53649">
    <property type="entry name" value="Alkaline phosphatase-like"/>
    <property type="match status" value="1"/>
</dbReference>
<name>A0A2S1LD91_9FLAO</name>
<dbReference type="AlphaFoldDB" id="A0A2S1LD91"/>
<dbReference type="Proteomes" id="UP000244527">
    <property type="component" value="Chromosome"/>
</dbReference>
<accession>A0A2S1LD91</accession>